<dbReference type="InterPro" id="IPR001608">
    <property type="entry name" value="Ala_racemase_N"/>
</dbReference>
<evidence type="ECO:0000256" key="2">
    <source>
        <dbReference type="ARBA" id="ARBA00001933"/>
    </source>
</evidence>
<feature type="domain" description="Alanine racemase C-terminal" evidence="12">
    <location>
        <begin position="234"/>
        <end position="358"/>
    </location>
</feature>
<dbReference type="GO" id="GO:0030170">
    <property type="term" value="F:pyridoxal phosphate binding"/>
    <property type="evidence" value="ECO:0007669"/>
    <property type="project" value="UniProtKB-UniRule"/>
</dbReference>
<dbReference type="KEGG" id="mmai:sS8_1253"/>
<dbReference type="FunFam" id="3.20.20.10:FF:000002">
    <property type="entry name" value="Alanine racemase"/>
    <property type="match status" value="1"/>
</dbReference>
<dbReference type="Pfam" id="PF01168">
    <property type="entry name" value="Ala_racemase_N"/>
    <property type="match status" value="1"/>
</dbReference>
<evidence type="ECO:0000256" key="8">
    <source>
        <dbReference type="ARBA" id="ARBA00037912"/>
    </source>
</evidence>
<dbReference type="CDD" id="cd06827">
    <property type="entry name" value="PLPDE_III_AR_proteobact"/>
    <property type="match status" value="1"/>
</dbReference>
<dbReference type="SMART" id="SM01005">
    <property type="entry name" value="Ala_racemase_C"/>
    <property type="match status" value="1"/>
</dbReference>
<feature type="modified residue" description="N6-(pyridoxal phosphate)lysine" evidence="9 10">
    <location>
        <position position="35"/>
    </location>
</feature>
<evidence type="ECO:0000259" key="12">
    <source>
        <dbReference type="SMART" id="SM01005"/>
    </source>
</evidence>
<reference evidence="13 14" key="1">
    <citation type="submission" date="2016-12" db="EMBL/GenBank/DDBJ databases">
        <title>Genome sequencing of Methylocaldum marinum.</title>
        <authorList>
            <person name="Takeuchi M."/>
            <person name="Kamagata Y."/>
            <person name="Hiraoka S."/>
            <person name="Oshima K."/>
            <person name="Hattori M."/>
            <person name="Iwasaki W."/>
        </authorList>
    </citation>
    <scope>NUCLEOTIDE SEQUENCE [LARGE SCALE GENOMIC DNA]</scope>
    <source>
        <strain evidence="13 14">S8</strain>
    </source>
</reference>
<dbReference type="InterPro" id="IPR020622">
    <property type="entry name" value="Ala_racemase_pyridoxalP-BS"/>
</dbReference>
<dbReference type="UniPathway" id="UPA00042">
    <property type="reaction ID" value="UER00497"/>
</dbReference>
<dbReference type="EMBL" id="AP017928">
    <property type="protein sequence ID" value="BBA33215.1"/>
    <property type="molecule type" value="Genomic_DNA"/>
</dbReference>
<name>A0A250KNF9_9GAMM</name>
<evidence type="ECO:0000256" key="11">
    <source>
        <dbReference type="PIRSR" id="PIRSR600821-52"/>
    </source>
</evidence>
<feature type="binding site" evidence="9 11">
    <location>
        <position position="303"/>
    </location>
    <ligand>
        <name>substrate</name>
    </ligand>
</feature>
<dbReference type="NCBIfam" id="TIGR00492">
    <property type="entry name" value="alr"/>
    <property type="match status" value="1"/>
</dbReference>
<gene>
    <name evidence="13" type="ORF">sS8_1253</name>
</gene>
<dbReference type="InterPro" id="IPR000821">
    <property type="entry name" value="Ala_racemase"/>
</dbReference>
<evidence type="ECO:0000256" key="9">
    <source>
        <dbReference type="HAMAP-Rule" id="MF_01201"/>
    </source>
</evidence>
<comment type="cofactor">
    <cofactor evidence="2 9 10">
        <name>pyridoxal 5'-phosphate</name>
        <dbReference type="ChEBI" id="CHEBI:597326"/>
    </cofactor>
</comment>
<dbReference type="OrthoDB" id="9813814at2"/>
<dbReference type="PRINTS" id="PR00992">
    <property type="entry name" value="ALARACEMASE"/>
</dbReference>
<dbReference type="InterPro" id="IPR009006">
    <property type="entry name" value="Ala_racemase/Decarboxylase_C"/>
</dbReference>
<sequence length="360" mass="39449">MLLSAYAELDLAAVPHNLARIRAVAPNAKIMAVIKANAYGHGLIRIAKALSGVDAFAVARLGEGITLREAGIRQRIAVLQGFIDREELELHIRFGLEPVIHSPFHVEIVEGLSSAEFLSVWLKLDTGMHRLGVLPEEFTSCYARLQRCPAVRQPIPMMTHLANADALQDLITAKQLDCFKSALHNIRTECSIANSAGFLAWDAARVEWIRPGIALYGVSPFSDRTGLDEGLQPVMTFRSRLISIKNLKAGDAVGYGGDWICPRPTRLGIASVGYGDGYPRHARSGTPVLVRGQRVCLVGRVSMDMISLDLTDCPDVRVGDEVTLWGKGLPIEEIARHASTIPYALLCGITPRVKMVERWE</sequence>
<dbReference type="Proteomes" id="UP000266313">
    <property type="component" value="Chromosome"/>
</dbReference>
<dbReference type="GO" id="GO:0008784">
    <property type="term" value="F:alanine racemase activity"/>
    <property type="evidence" value="ECO:0007669"/>
    <property type="project" value="UniProtKB-UniRule"/>
</dbReference>
<dbReference type="PANTHER" id="PTHR30511:SF4">
    <property type="entry name" value="ALANINE RACEMASE, BIOSYNTHETIC"/>
    <property type="match status" value="1"/>
</dbReference>
<dbReference type="FunFam" id="2.40.37.10:FF:000002">
    <property type="entry name" value="Alanine racemase"/>
    <property type="match status" value="1"/>
</dbReference>
<keyword evidence="7 9" id="KW-0413">Isomerase</keyword>
<evidence type="ECO:0000256" key="3">
    <source>
        <dbReference type="ARBA" id="ARBA00004752"/>
    </source>
</evidence>
<feature type="active site" description="Proton acceptor; specific for L-alanine" evidence="9">
    <location>
        <position position="255"/>
    </location>
</feature>
<dbReference type="GO" id="GO:0005829">
    <property type="term" value="C:cytosol"/>
    <property type="evidence" value="ECO:0007669"/>
    <property type="project" value="TreeGrafter"/>
</dbReference>
<proteinExistence type="inferred from homology"/>
<feature type="binding site" evidence="9 11">
    <location>
        <position position="130"/>
    </location>
    <ligand>
        <name>substrate</name>
    </ligand>
</feature>
<dbReference type="PROSITE" id="PS00395">
    <property type="entry name" value="ALANINE_RACEMASE"/>
    <property type="match status" value="1"/>
</dbReference>
<feature type="active site" description="Proton acceptor; specific for D-alanine" evidence="9">
    <location>
        <position position="35"/>
    </location>
</feature>
<dbReference type="InterPro" id="IPR011079">
    <property type="entry name" value="Ala_racemase_C"/>
</dbReference>
<evidence type="ECO:0000313" key="14">
    <source>
        <dbReference type="Proteomes" id="UP000266313"/>
    </source>
</evidence>
<dbReference type="Gene3D" id="2.40.37.10">
    <property type="entry name" value="Lyase, Ornithine Decarboxylase, Chain A, domain 1"/>
    <property type="match status" value="1"/>
</dbReference>
<protein>
    <recommendedName>
        <fullName evidence="5 9">Alanine racemase</fullName>
        <ecNumber evidence="5 9">5.1.1.1</ecNumber>
    </recommendedName>
</protein>
<dbReference type="SUPFAM" id="SSF51419">
    <property type="entry name" value="PLP-binding barrel"/>
    <property type="match status" value="1"/>
</dbReference>
<evidence type="ECO:0000256" key="6">
    <source>
        <dbReference type="ARBA" id="ARBA00022898"/>
    </source>
</evidence>
<comment type="function">
    <text evidence="9">Catalyzes the interconversion of L-alanine and D-alanine. May also act on other amino acids.</text>
</comment>
<comment type="pathway">
    <text evidence="8 9">Amino-acid biosynthesis; D-alanine biosynthesis; D-alanine from L-alanine: step 1/1.</text>
</comment>
<dbReference type="InterPro" id="IPR029066">
    <property type="entry name" value="PLP-binding_barrel"/>
</dbReference>
<dbReference type="Gene3D" id="3.20.20.10">
    <property type="entry name" value="Alanine racemase"/>
    <property type="match status" value="1"/>
</dbReference>
<dbReference type="HAMAP" id="MF_01201">
    <property type="entry name" value="Ala_racemase"/>
    <property type="match status" value="1"/>
</dbReference>
<dbReference type="RefSeq" id="WP_119628853.1">
    <property type="nucleotide sequence ID" value="NZ_AP017928.1"/>
</dbReference>
<accession>A0A250KNF9</accession>
<evidence type="ECO:0000256" key="7">
    <source>
        <dbReference type="ARBA" id="ARBA00023235"/>
    </source>
</evidence>
<dbReference type="PANTHER" id="PTHR30511">
    <property type="entry name" value="ALANINE RACEMASE"/>
    <property type="match status" value="1"/>
</dbReference>
<dbReference type="AlphaFoldDB" id="A0A250KNF9"/>
<evidence type="ECO:0000256" key="5">
    <source>
        <dbReference type="ARBA" id="ARBA00013089"/>
    </source>
</evidence>
<keyword evidence="6 9" id="KW-0663">Pyridoxal phosphate</keyword>
<evidence type="ECO:0000256" key="4">
    <source>
        <dbReference type="ARBA" id="ARBA00007880"/>
    </source>
</evidence>
<keyword evidence="14" id="KW-1185">Reference proteome</keyword>
<organism evidence="13 14">
    <name type="scientific">Methylocaldum marinum</name>
    <dbReference type="NCBI Taxonomy" id="1432792"/>
    <lineage>
        <taxon>Bacteria</taxon>
        <taxon>Pseudomonadati</taxon>
        <taxon>Pseudomonadota</taxon>
        <taxon>Gammaproteobacteria</taxon>
        <taxon>Methylococcales</taxon>
        <taxon>Methylococcaceae</taxon>
        <taxon>Methylocaldum</taxon>
    </lineage>
</organism>
<evidence type="ECO:0000256" key="1">
    <source>
        <dbReference type="ARBA" id="ARBA00000316"/>
    </source>
</evidence>
<comment type="catalytic activity">
    <reaction evidence="1 9">
        <text>L-alanine = D-alanine</text>
        <dbReference type="Rhea" id="RHEA:20249"/>
        <dbReference type="ChEBI" id="CHEBI:57416"/>
        <dbReference type="ChEBI" id="CHEBI:57972"/>
        <dbReference type="EC" id="5.1.1.1"/>
    </reaction>
</comment>
<comment type="similarity">
    <text evidence="4 9">Belongs to the alanine racemase family.</text>
</comment>
<dbReference type="GO" id="GO:0030632">
    <property type="term" value="P:D-alanine biosynthetic process"/>
    <property type="evidence" value="ECO:0007669"/>
    <property type="project" value="UniProtKB-UniRule"/>
</dbReference>
<dbReference type="EC" id="5.1.1.1" evidence="5 9"/>
<dbReference type="SUPFAM" id="SSF50621">
    <property type="entry name" value="Alanine racemase C-terminal domain-like"/>
    <property type="match status" value="1"/>
</dbReference>
<dbReference type="Pfam" id="PF00842">
    <property type="entry name" value="Ala_racemase_C"/>
    <property type="match status" value="1"/>
</dbReference>
<evidence type="ECO:0000256" key="10">
    <source>
        <dbReference type="PIRSR" id="PIRSR600821-50"/>
    </source>
</evidence>
<evidence type="ECO:0000313" key="13">
    <source>
        <dbReference type="EMBL" id="BBA33215.1"/>
    </source>
</evidence>
<comment type="pathway">
    <text evidence="3">Cell wall biogenesis; peptidoglycan biosynthesis.</text>
</comment>